<accession>A0A5N3QZV7</accession>
<protein>
    <submittedName>
        <fullName evidence="1">Uncharacterized protein</fullName>
    </submittedName>
</protein>
<dbReference type="AlphaFoldDB" id="A0A5N3QZV7"/>
<proteinExistence type="predicted"/>
<dbReference type="RefSeq" id="WP_150872724.1">
    <property type="nucleotide sequence ID" value="NZ_VWSE01000008.1"/>
</dbReference>
<name>A0A5N3QZV7_9VIBR</name>
<organism evidence="1 2">
    <name type="scientific">Vibrio fortis</name>
    <dbReference type="NCBI Taxonomy" id="212667"/>
    <lineage>
        <taxon>Bacteria</taxon>
        <taxon>Pseudomonadati</taxon>
        <taxon>Pseudomonadota</taxon>
        <taxon>Gammaproteobacteria</taxon>
        <taxon>Vibrionales</taxon>
        <taxon>Vibrionaceae</taxon>
        <taxon>Vibrio</taxon>
    </lineage>
</organism>
<reference evidence="1 2" key="1">
    <citation type="submission" date="2019-09" db="EMBL/GenBank/DDBJ databases">
        <title>Whole genome sequence of Vibrio fortis.</title>
        <authorList>
            <person name="Das S.K."/>
        </authorList>
    </citation>
    <scope>NUCLEOTIDE SEQUENCE [LARGE SCALE GENOMIC DNA]</scope>
    <source>
        <strain evidence="1 2">AN60</strain>
    </source>
</reference>
<gene>
    <name evidence="1" type="ORF">F2P58_21290</name>
</gene>
<evidence type="ECO:0000313" key="2">
    <source>
        <dbReference type="Proteomes" id="UP000326789"/>
    </source>
</evidence>
<dbReference type="EMBL" id="VWSE01000008">
    <property type="protein sequence ID" value="KAB0287161.1"/>
    <property type="molecule type" value="Genomic_DNA"/>
</dbReference>
<comment type="caution">
    <text evidence="1">The sequence shown here is derived from an EMBL/GenBank/DDBJ whole genome shotgun (WGS) entry which is preliminary data.</text>
</comment>
<dbReference type="Proteomes" id="UP000326789">
    <property type="component" value="Unassembled WGS sequence"/>
</dbReference>
<sequence length="120" mass="13928">MEKFEWQIETKIGFRPFLMLYRALFKLKGYKQLTTHAIEFNSSDGFLYYRVGELGSGWAVKPEDVACLAMESALGNSSQSQDSTGYLAELRTKNNDQHRFQCDLSEAEFQRMEREILALR</sequence>
<evidence type="ECO:0000313" key="1">
    <source>
        <dbReference type="EMBL" id="KAB0287161.1"/>
    </source>
</evidence>